<feature type="non-terminal residue" evidence="2">
    <location>
        <position position="1"/>
    </location>
</feature>
<reference evidence="2" key="1">
    <citation type="submission" date="2020-02" db="EMBL/GenBank/DDBJ databases">
        <authorList>
            <person name="Meier V. D."/>
        </authorList>
    </citation>
    <scope>NUCLEOTIDE SEQUENCE</scope>
    <source>
        <strain evidence="2">AVDCRST_MAG89</strain>
    </source>
</reference>
<feature type="compositionally biased region" description="Basic residues" evidence="1">
    <location>
        <begin position="66"/>
        <end position="77"/>
    </location>
</feature>
<gene>
    <name evidence="2" type="ORF">AVDCRST_MAG89-3866</name>
</gene>
<protein>
    <submittedName>
        <fullName evidence="2">Uncharacterized protein</fullName>
    </submittedName>
</protein>
<feature type="compositionally biased region" description="Low complexity" evidence="1">
    <location>
        <begin position="19"/>
        <end position="43"/>
    </location>
</feature>
<accession>A0A6J4MLM0</accession>
<feature type="compositionally biased region" description="Basic and acidic residues" evidence="1">
    <location>
        <begin position="102"/>
        <end position="116"/>
    </location>
</feature>
<organism evidence="2">
    <name type="scientific">uncultured Gemmatimonadota bacterium</name>
    <dbReference type="NCBI Taxonomy" id="203437"/>
    <lineage>
        <taxon>Bacteria</taxon>
        <taxon>Pseudomonadati</taxon>
        <taxon>Gemmatimonadota</taxon>
        <taxon>environmental samples</taxon>
    </lineage>
</organism>
<dbReference type="EMBL" id="CADCTV010000815">
    <property type="protein sequence ID" value="CAA9362930.1"/>
    <property type="molecule type" value="Genomic_DNA"/>
</dbReference>
<dbReference type="AlphaFoldDB" id="A0A6J4MLM0"/>
<feature type="region of interest" description="Disordered" evidence="1">
    <location>
        <begin position="1"/>
        <end position="139"/>
    </location>
</feature>
<name>A0A6J4MLM0_9BACT</name>
<proteinExistence type="predicted"/>
<evidence type="ECO:0000313" key="2">
    <source>
        <dbReference type="EMBL" id="CAA9362930.1"/>
    </source>
</evidence>
<sequence>RRHHAAPVRGKRPGRRPRAAPAHANQGRGAAARGAARLRLPVGGRTGQRAQPDRGRADRVSTRRGGPARRRVRRHRDRGAGAGVRGRGGARVRPARPGARVRAAEAEGHTAGDEAGARAGGRGRVRGPALRHAGEGGPM</sequence>
<evidence type="ECO:0000256" key="1">
    <source>
        <dbReference type="SAM" id="MobiDB-lite"/>
    </source>
</evidence>
<feature type="compositionally biased region" description="Basic and acidic residues" evidence="1">
    <location>
        <begin position="51"/>
        <end position="61"/>
    </location>
</feature>
<feature type="non-terminal residue" evidence="2">
    <location>
        <position position="139"/>
    </location>
</feature>
<feature type="compositionally biased region" description="Basic residues" evidence="1">
    <location>
        <begin position="1"/>
        <end position="18"/>
    </location>
</feature>